<sequence>MYNKQDVIYAFTILIGYRLTTTSTPLRRPNYKYHRTNWKCRTTSKHRTIPKIPNYMKERTKLFIYRRSRLTVIRRLNLETHKEGVNFGKDLKRTVGSGKSKGWIGVFILALYIALLHSSRCSPNSFQEDFKKKNNRGYFQLGQDSSALPSSLHLSGYWFGSSSSSIKKKSHLIFGQASIEQRRLVKQVAMLVITDSYSHLFFTSHILCATNITYFALIRRFFTEIMLQPSTTPIDWVKGNDGINILDV</sequence>
<dbReference type="AlphaFoldDB" id="A0AA35Z871"/>
<proteinExistence type="predicted"/>
<keyword evidence="3" id="KW-1185">Reference proteome</keyword>
<name>A0AA35Z871_LACSI</name>
<evidence type="ECO:0000313" key="2">
    <source>
        <dbReference type="EMBL" id="CAI9287092.1"/>
    </source>
</evidence>
<evidence type="ECO:0000256" key="1">
    <source>
        <dbReference type="SAM" id="Phobius"/>
    </source>
</evidence>
<keyword evidence="1" id="KW-1133">Transmembrane helix</keyword>
<evidence type="ECO:0000313" key="3">
    <source>
        <dbReference type="Proteomes" id="UP001177003"/>
    </source>
</evidence>
<keyword evidence="1" id="KW-0812">Transmembrane</keyword>
<accession>A0AA35Z871</accession>
<gene>
    <name evidence="2" type="ORF">LSALG_LOCUS26479</name>
</gene>
<dbReference type="EMBL" id="OX465081">
    <property type="protein sequence ID" value="CAI9287092.1"/>
    <property type="molecule type" value="Genomic_DNA"/>
</dbReference>
<keyword evidence="1" id="KW-0472">Membrane</keyword>
<protein>
    <recommendedName>
        <fullName evidence="4">Transmembrane protein</fullName>
    </recommendedName>
</protein>
<feature type="transmembrane region" description="Helical" evidence="1">
    <location>
        <begin position="102"/>
        <end position="119"/>
    </location>
</feature>
<dbReference type="Proteomes" id="UP001177003">
    <property type="component" value="Chromosome 5"/>
</dbReference>
<reference evidence="2" key="1">
    <citation type="submission" date="2023-04" db="EMBL/GenBank/DDBJ databases">
        <authorList>
            <person name="Vijverberg K."/>
            <person name="Xiong W."/>
            <person name="Schranz E."/>
        </authorList>
    </citation>
    <scope>NUCLEOTIDE SEQUENCE</scope>
</reference>
<evidence type="ECO:0008006" key="4">
    <source>
        <dbReference type="Google" id="ProtNLM"/>
    </source>
</evidence>
<feature type="transmembrane region" description="Helical" evidence="1">
    <location>
        <begin position="200"/>
        <end position="218"/>
    </location>
</feature>
<organism evidence="2 3">
    <name type="scientific">Lactuca saligna</name>
    <name type="common">Willowleaf lettuce</name>
    <dbReference type="NCBI Taxonomy" id="75948"/>
    <lineage>
        <taxon>Eukaryota</taxon>
        <taxon>Viridiplantae</taxon>
        <taxon>Streptophyta</taxon>
        <taxon>Embryophyta</taxon>
        <taxon>Tracheophyta</taxon>
        <taxon>Spermatophyta</taxon>
        <taxon>Magnoliopsida</taxon>
        <taxon>eudicotyledons</taxon>
        <taxon>Gunneridae</taxon>
        <taxon>Pentapetalae</taxon>
        <taxon>asterids</taxon>
        <taxon>campanulids</taxon>
        <taxon>Asterales</taxon>
        <taxon>Asteraceae</taxon>
        <taxon>Cichorioideae</taxon>
        <taxon>Cichorieae</taxon>
        <taxon>Lactucinae</taxon>
        <taxon>Lactuca</taxon>
    </lineage>
</organism>